<dbReference type="PANTHER" id="PTHR37487">
    <property type="entry name" value="CHROMOSOME 1, WHOLE GENOME SHOTGUN SEQUENCE"/>
    <property type="match status" value="1"/>
</dbReference>
<evidence type="ECO:0000256" key="1">
    <source>
        <dbReference type="SAM" id="MobiDB-lite"/>
    </source>
</evidence>
<protein>
    <recommendedName>
        <fullName evidence="5">Ser-Thr-rich glycosyl-phosphatidyl-inositol-anchored membrane family-domain-containing protein</fullName>
    </recommendedName>
</protein>
<accession>A0AAD4HQH8</accession>
<gene>
    <name evidence="3" type="ORF">F5891DRAFT_1008518</name>
</gene>
<sequence length="191" mass="18822">MKLTTVFVALVSAVPVVFGLTINTPANVVECQPILFSWSGGQSPYYLTLVPGGQSMASPIKSFATQTGTSYTWNVDLQANTIFNIALKDSTGNTAYSDIVTIMPGSDTSCLNTAVDEGGSSSGSAVASGTSTPTSGSSASASGTSSSGAKTSATTTASSGTTQKTGAASTLSVSSAMGVAGVMGLIGAALF</sequence>
<evidence type="ECO:0000313" key="3">
    <source>
        <dbReference type="EMBL" id="KAG1905278.1"/>
    </source>
</evidence>
<dbReference type="GeneID" id="64654842"/>
<dbReference type="AlphaFoldDB" id="A0AAD4HQH8"/>
<evidence type="ECO:0008006" key="5">
    <source>
        <dbReference type="Google" id="ProtNLM"/>
    </source>
</evidence>
<dbReference type="PANTHER" id="PTHR37487:SF2">
    <property type="entry name" value="EXPRESSED PROTEIN"/>
    <property type="match status" value="1"/>
</dbReference>
<dbReference type="EMBL" id="JABBWK010000007">
    <property type="protein sequence ID" value="KAG1905278.1"/>
    <property type="molecule type" value="Genomic_DNA"/>
</dbReference>
<keyword evidence="4" id="KW-1185">Reference proteome</keyword>
<dbReference type="Proteomes" id="UP001195769">
    <property type="component" value="Unassembled WGS sequence"/>
</dbReference>
<reference evidence="3" key="1">
    <citation type="journal article" date="2020" name="New Phytol.">
        <title>Comparative genomics reveals dynamic genome evolution in host specialist ectomycorrhizal fungi.</title>
        <authorList>
            <person name="Lofgren L.A."/>
            <person name="Nguyen N.H."/>
            <person name="Vilgalys R."/>
            <person name="Ruytinx J."/>
            <person name="Liao H.L."/>
            <person name="Branco S."/>
            <person name="Kuo A."/>
            <person name="LaButti K."/>
            <person name="Lipzen A."/>
            <person name="Andreopoulos W."/>
            <person name="Pangilinan J."/>
            <person name="Riley R."/>
            <person name="Hundley H."/>
            <person name="Na H."/>
            <person name="Barry K."/>
            <person name="Grigoriev I.V."/>
            <person name="Stajich J.E."/>
            <person name="Kennedy P.G."/>
        </authorList>
    </citation>
    <scope>NUCLEOTIDE SEQUENCE</scope>
    <source>
        <strain evidence="3">FC203</strain>
    </source>
</reference>
<dbReference type="RefSeq" id="XP_041230853.1">
    <property type="nucleotide sequence ID" value="XM_041360544.1"/>
</dbReference>
<evidence type="ECO:0000256" key="2">
    <source>
        <dbReference type="SAM" id="SignalP"/>
    </source>
</evidence>
<feature type="chain" id="PRO_5042279869" description="Ser-Thr-rich glycosyl-phosphatidyl-inositol-anchored membrane family-domain-containing protein" evidence="2">
    <location>
        <begin position="20"/>
        <end position="191"/>
    </location>
</feature>
<name>A0AAD4HQH8_9AGAM</name>
<keyword evidence="2" id="KW-0732">Signal</keyword>
<feature type="region of interest" description="Disordered" evidence="1">
    <location>
        <begin position="121"/>
        <end position="165"/>
    </location>
</feature>
<proteinExistence type="predicted"/>
<comment type="caution">
    <text evidence="3">The sequence shown here is derived from an EMBL/GenBank/DDBJ whole genome shotgun (WGS) entry which is preliminary data.</text>
</comment>
<evidence type="ECO:0000313" key="4">
    <source>
        <dbReference type="Proteomes" id="UP001195769"/>
    </source>
</evidence>
<feature type="signal peptide" evidence="2">
    <location>
        <begin position="1"/>
        <end position="19"/>
    </location>
</feature>
<organism evidence="3 4">
    <name type="scientific">Suillus fuscotomentosus</name>
    <dbReference type="NCBI Taxonomy" id="1912939"/>
    <lineage>
        <taxon>Eukaryota</taxon>
        <taxon>Fungi</taxon>
        <taxon>Dikarya</taxon>
        <taxon>Basidiomycota</taxon>
        <taxon>Agaricomycotina</taxon>
        <taxon>Agaricomycetes</taxon>
        <taxon>Agaricomycetidae</taxon>
        <taxon>Boletales</taxon>
        <taxon>Suillineae</taxon>
        <taxon>Suillaceae</taxon>
        <taxon>Suillus</taxon>
    </lineage>
</organism>